<feature type="region of interest" description="Disordered" evidence="1">
    <location>
        <begin position="55"/>
        <end position="78"/>
    </location>
</feature>
<organism evidence="2 3">
    <name type="scientific">candidate division MSBL1 archaeon SCGC-AAA259E22</name>
    <dbReference type="NCBI Taxonomy" id="1698265"/>
    <lineage>
        <taxon>Archaea</taxon>
        <taxon>Methanobacteriati</taxon>
        <taxon>Methanobacteriota</taxon>
        <taxon>candidate division MSBL1</taxon>
    </lineage>
</organism>
<dbReference type="Proteomes" id="UP000070657">
    <property type="component" value="Unassembled WGS sequence"/>
</dbReference>
<dbReference type="AlphaFoldDB" id="A0A133UIF8"/>
<keyword evidence="3" id="KW-1185">Reference proteome</keyword>
<sequence length="125" mass="13693">MGKPGKGQYGRTLQFMLANERRIQVTLVDRRALSLYLQIERNSAYAYKHEGFKRKKTGSGFSESRKTMRPASSGGGGAGFSFPSRTALGSGSLILTQIGKSQYVLFRERKILSLLSLSAPVGSRS</sequence>
<proteinExistence type="predicted"/>
<evidence type="ECO:0000256" key="1">
    <source>
        <dbReference type="SAM" id="MobiDB-lite"/>
    </source>
</evidence>
<accession>A0A133UIF8</accession>
<comment type="caution">
    <text evidence="2">The sequence shown here is derived from an EMBL/GenBank/DDBJ whole genome shotgun (WGS) entry which is preliminary data.</text>
</comment>
<gene>
    <name evidence="2" type="ORF">AKJ66_00155</name>
</gene>
<dbReference type="EMBL" id="LHXP01000001">
    <property type="protein sequence ID" value="KXA94012.1"/>
    <property type="molecule type" value="Genomic_DNA"/>
</dbReference>
<protein>
    <submittedName>
        <fullName evidence="2">Uncharacterized protein</fullName>
    </submittedName>
</protein>
<evidence type="ECO:0000313" key="2">
    <source>
        <dbReference type="EMBL" id="KXA94012.1"/>
    </source>
</evidence>
<name>A0A133UIF8_9EURY</name>
<evidence type="ECO:0000313" key="3">
    <source>
        <dbReference type="Proteomes" id="UP000070657"/>
    </source>
</evidence>
<reference evidence="2 3" key="1">
    <citation type="journal article" date="2016" name="Sci. Rep.">
        <title>Metabolic traits of an uncultured archaeal lineage -MSBL1- from brine pools of the Red Sea.</title>
        <authorList>
            <person name="Mwirichia R."/>
            <person name="Alam I."/>
            <person name="Rashid M."/>
            <person name="Vinu M."/>
            <person name="Ba-Alawi W."/>
            <person name="Anthony Kamau A."/>
            <person name="Kamanda Ngugi D."/>
            <person name="Goker M."/>
            <person name="Klenk H.P."/>
            <person name="Bajic V."/>
            <person name="Stingl U."/>
        </authorList>
    </citation>
    <scope>NUCLEOTIDE SEQUENCE [LARGE SCALE GENOMIC DNA]</scope>
    <source>
        <strain evidence="2">SCGC-AAA259E22</strain>
    </source>
</reference>